<dbReference type="CDD" id="cd04902">
    <property type="entry name" value="ACT_3PGDH-xct"/>
    <property type="match status" value="1"/>
</dbReference>
<evidence type="ECO:0000259" key="15">
    <source>
        <dbReference type="PROSITE" id="PS51671"/>
    </source>
</evidence>
<evidence type="ECO:0000313" key="16">
    <source>
        <dbReference type="EMBL" id="CZT17170.1"/>
    </source>
</evidence>
<dbReference type="GeneID" id="35598212"/>
<proteinExistence type="inferred from homology"/>
<dbReference type="Gene3D" id="3.40.50.720">
    <property type="entry name" value="NAD(P)-binding Rossmann-like Domain"/>
    <property type="match status" value="2"/>
</dbReference>
<dbReference type="RefSeq" id="XP_023624063.1">
    <property type="nucleotide sequence ID" value="XM_023768295.1"/>
</dbReference>
<evidence type="ECO:0000256" key="14">
    <source>
        <dbReference type="SAM" id="MobiDB-lite"/>
    </source>
</evidence>
<dbReference type="AlphaFoldDB" id="A0A2D3UVT2"/>
<dbReference type="FunFam" id="3.30.70.260:FF:000008">
    <property type="entry name" value="D-3-phosphoglycerate dehydrogenase, chloroplastic"/>
    <property type="match status" value="1"/>
</dbReference>
<dbReference type="InterPro" id="IPR045626">
    <property type="entry name" value="PGDH_ASB_dom"/>
</dbReference>
<dbReference type="PANTHER" id="PTHR42938">
    <property type="entry name" value="FORMATE DEHYDROGENASE 1"/>
    <property type="match status" value="1"/>
</dbReference>
<dbReference type="PROSITE" id="PS00670">
    <property type="entry name" value="D_2_HYDROXYACID_DH_2"/>
    <property type="match status" value="1"/>
</dbReference>
<keyword evidence="17" id="KW-1185">Reference proteome</keyword>
<dbReference type="InterPro" id="IPR006139">
    <property type="entry name" value="D-isomer_2_OHA_DH_cat_dom"/>
</dbReference>
<dbReference type="FunFam" id="3.30.1330.90:FF:000003">
    <property type="entry name" value="D-3-phosphoglycerate dehydrogenase"/>
    <property type="match status" value="1"/>
</dbReference>
<keyword evidence="10 13" id="KW-0520">NAD</keyword>
<comment type="subunit">
    <text evidence="3">Homotetramer.</text>
</comment>
<dbReference type="Gene3D" id="3.30.1330.90">
    <property type="entry name" value="D-3-phosphoglycerate dehydrogenase, domain 3"/>
    <property type="match status" value="1"/>
</dbReference>
<name>A0A2D3UVT2_9PEZI</name>
<evidence type="ECO:0000256" key="2">
    <source>
        <dbReference type="ARBA" id="ARBA00005854"/>
    </source>
</evidence>
<gene>
    <name evidence="16" type="ORF">RCC_03002</name>
</gene>
<evidence type="ECO:0000256" key="13">
    <source>
        <dbReference type="RuleBase" id="RU363003"/>
    </source>
</evidence>
<evidence type="ECO:0000256" key="3">
    <source>
        <dbReference type="ARBA" id="ARBA00011881"/>
    </source>
</evidence>
<dbReference type="SUPFAM" id="SSF143548">
    <property type="entry name" value="Serine metabolism enzymes domain"/>
    <property type="match status" value="1"/>
</dbReference>
<dbReference type="Gene3D" id="3.30.70.260">
    <property type="match status" value="1"/>
</dbReference>
<evidence type="ECO:0000256" key="10">
    <source>
        <dbReference type="ARBA" id="ARBA00023027"/>
    </source>
</evidence>
<keyword evidence="6" id="KW-0597">Phosphoprotein</keyword>
<evidence type="ECO:0000256" key="6">
    <source>
        <dbReference type="ARBA" id="ARBA00022553"/>
    </source>
</evidence>
<organism evidence="16 17">
    <name type="scientific">Ramularia collo-cygni</name>
    <dbReference type="NCBI Taxonomy" id="112498"/>
    <lineage>
        <taxon>Eukaryota</taxon>
        <taxon>Fungi</taxon>
        <taxon>Dikarya</taxon>
        <taxon>Ascomycota</taxon>
        <taxon>Pezizomycotina</taxon>
        <taxon>Dothideomycetes</taxon>
        <taxon>Dothideomycetidae</taxon>
        <taxon>Mycosphaerellales</taxon>
        <taxon>Mycosphaerellaceae</taxon>
        <taxon>Ramularia</taxon>
    </lineage>
</organism>
<evidence type="ECO:0000313" key="17">
    <source>
        <dbReference type="Proteomes" id="UP000225277"/>
    </source>
</evidence>
<dbReference type="CDD" id="cd12173">
    <property type="entry name" value="PGDH_4"/>
    <property type="match status" value="1"/>
</dbReference>
<dbReference type="PROSITE" id="PS00671">
    <property type="entry name" value="D_2_HYDROXYACID_DH_3"/>
    <property type="match status" value="1"/>
</dbReference>
<dbReference type="PROSITE" id="PS00065">
    <property type="entry name" value="D_2_HYDROXYACID_DH_1"/>
    <property type="match status" value="1"/>
</dbReference>
<dbReference type="GO" id="GO:0006564">
    <property type="term" value="P:L-serine biosynthetic process"/>
    <property type="evidence" value="ECO:0007669"/>
    <property type="project" value="UniProtKB-KW"/>
</dbReference>
<dbReference type="SUPFAM" id="SSF55021">
    <property type="entry name" value="ACT-like"/>
    <property type="match status" value="1"/>
</dbReference>
<dbReference type="GO" id="GO:0051287">
    <property type="term" value="F:NAD binding"/>
    <property type="evidence" value="ECO:0007669"/>
    <property type="project" value="UniProtKB-UniRule"/>
</dbReference>
<dbReference type="InterPro" id="IPR045865">
    <property type="entry name" value="ACT-like_dom_sf"/>
</dbReference>
<feature type="region of interest" description="Disordered" evidence="14">
    <location>
        <begin position="440"/>
        <end position="467"/>
    </location>
</feature>
<dbReference type="Pfam" id="PF02826">
    <property type="entry name" value="2-Hacid_dh_C"/>
    <property type="match status" value="1"/>
</dbReference>
<sequence>MTKTSPPPKVLIPEKISPDGLSLLQTSLEVEERKGLSEQELIELIPQYDALIVRSETKVTAELLAAGKKLRVVARAGVGVDNVDLQAATKLGIIVVNSPQGNINAAAEHTIALLMAVARNIGHATVSIKSGKWERSKMIGVEVKGRTLAIVGLGKVGLTVARAAGGLGMNIKGYDPYANTTLAAAANVELLPTLAELLKSADFLTLHTPMIASTKGLISTAELATMKPTARVLNVARGGIIDEAALLAALEAGTIAGAGIDVFTSEPPQAGDAASQLIAHPKVVATPHLGASTAEAQENVSIDVCEQVLSILSGQLPRSAVNAPIIMPEEYRTLQPFVSLLERMGSLYMQHFGPTNTTERLRTTFDLIYEGSLASANTTKPLFAALIKGLLQPITSTQDTNINLVNAELIAKERGLLVNESRARENVDQEGYSASVTLRARVDPRSPSASRAPRPDPFAEPASRAKKTEDHIISGFVSNNTPYISRLGNFQTSFVPEGTLLIARNYDEPGKIGKVGGILGKAGVNIRFMSVAPIDVGGRSDVANGGQNGENEALMILGVDRAVEESVRKELITQQGVLETRVVVL</sequence>
<evidence type="ECO:0000256" key="1">
    <source>
        <dbReference type="ARBA" id="ARBA00005216"/>
    </source>
</evidence>
<keyword evidence="8" id="KW-0007">Acetylation</keyword>
<dbReference type="PANTHER" id="PTHR42938:SF22">
    <property type="entry name" value="D-3-PHOSPHOGLYCERATE DEHYDROGENASE"/>
    <property type="match status" value="1"/>
</dbReference>
<dbReference type="Pfam" id="PF00389">
    <property type="entry name" value="2-Hacid_dh"/>
    <property type="match status" value="1"/>
</dbReference>
<evidence type="ECO:0000256" key="7">
    <source>
        <dbReference type="ARBA" id="ARBA00022605"/>
    </source>
</evidence>
<keyword evidence="11 13" id="KW-0718">Serine biosynthesis</keyword>
<evidence type="ECO:0000256" key="5">
    <source>
        <dbReference type="ARBA" id="ARBA00021582"/>
    </source>
</evidence>
<comment type="catalytic activity">
    <reaction evidence="12 13">
        <text>(2R)-3-phosphoglycerate + NAD(+) = 3-phosphooxypyruvate + NADH + H(+)</text>
        <dbReference type="Rhea" id="RHEA:12641"/>
        <dbReference type="ChEBI" id="CHEBI:15378"/>
        <dbReference type="ChEBI" id="CHEBI:18110"/>
        <dbReference type="ChEBI" id="CHEBI:57540"/>
        <dbReference type="ChEBI" id="CHEBI:57945"/>
        <dbReference type="ChEBI" id="CHEBI:58272"/>
        <dbReference type="EC" id="1.1.1.95"/>
    </reaction>
</comment>
<accession>A0A2D3UVT2</accession>
<dbReference type="Pfam" id="PF19304">
    <property type="entry name" value="PGDH_inter"/>
    <property type="match status" value="1"/>
</dbReference>
<dbReference type="EC" id="1.1.1.95" evidence="4 13"/>
<comment type="pathway">
    <text evidence="1 13">Amino-acid biosynthesis; L-serine biosynthesis; L-serine from 3-phospho-D-glycerate: step 1/3.</text>
</comment>
<feature type="domain" description="ACT" evidence="15">
    <location>
        <begin position="500"/>
        <end position="585"/>
    </location>
</feature>
<keyword evidence="7 13" id="KW-0028">Amino-acid biosynthesis</keyword>
<dbReference type="FunFam" id="3.40.50.720:FF:000021">
    <property type="entry name" value="D-3-phosphoglycerate dehydrogenase"/>
    <property type="match status" value="1"/>
</dbReference>
<dbReference type="STRING" id="112498.A0A2D3UVT2"/>
<dbReference type="EMBL" id="FJUY01000003">
    <property type="protein sequence ID" value="CZT17170.1"/>
    <property type="molecule type" value="Genomic_DNA"/>
</dbReference>
<dbReference type="SUPFAM" id="SSF51735">
    <property type="entry name" value="NAD(P)-binding Rossmann-fold domains"/>
    <property type="match status" value="1"/>
</dbReference>
<dbReference type="Proteomes" id="UP000225277">
    <property type="component" value="Unassembled WGS sequence"/>
</dbReference>
<dbReference type="InterPro" id="IPR006140">
    <property type="entry name" value="D-isomer_DH_NAD-bd"/>
</dbReference>
<dbReference type="InterPro" id="IPR029753">
    <property type="entry name" value="D-isomer_DH_CS"/>
</dbReference>
<dbReference type="UniPathway" id="UPA00135">
    <property type="reaction ID" value="UER00196"/>
</dbReference>
<dbReference type="InterPro" id="IPR006236">
    <property type="entry name" value="PGDH"/>
</dbReference>
<evidence type="ECO:0000256" key="11">
    <source>
        <dbReference type="ARBA" id="ARBA00023299"/>
    </source>
</evidence>
<dbReference type="NCBIfam" id="TIGR01327">
    <property type="entry name" value="PGDH"/>
    <property type="match status" value="1"/>
</dbReference>
<dbReference type="PROSITE" id="PS51671">
    <property type="entry name" value="ACT"/>
    <property type="match status" value="1"/>
</dbReference>
<dbReference type="InterPro" id="IPR002912">
    <property type="entry name" value="ACT_dom"/>
</dbReference>
<protein>
    <recommendedName>
        <fullName evidence="5 13">D-3-phosphoglycerate dehydrogenase</fullName>
        <ecNumber evidence="4 13">1.1.1.95</ecNumber>
    </recommendedName>
</protein>
<reference evidence="16 17" key="1">
    <citation type="submission" date="2016-03" db="EMBL/GenBank/DDBJ databases">
        <authorList>
            <person name="Ploux O."/>
        </authorList>
    </citation>
    <scope>NUCLEOTIDE SEQUENCE [LARGE SCALE GENOMIC DNA]</scope>
    <source>
        <strain evidence="16 17">URUG2</strain>
    </source>
</reference>
<keyword evidence="9 13" id="KW-0560">Oxidoreductase</keyword>
<comment type="similarity">
    <text evidence="2 13">Belongs to the D-isomer specific 2-hydroxyacid dehydrogenase family.</text>
</comment>
<dbReference type="OrthoDB" id="16820at2759"/>
<evidence type="ECO:0000256" key="4">
    <source>
        <dbReference type="ARBA" id="ARBA00013143"/>
    </source>
</evidence>
<dbReference type="InterPro" id="IPR029752">
    <property type="entry name" value="D-isomer_DH_CS1"/>
</dbReference>
<evidence type="ECO:0000256" key="8">
    <source>
        <dbReference type="ARBA" id="ARBA00022990"/>
    </source>
</evidence>
<dbReference type="SUPFAM" id="SSF52283">
    <property type="entry name" value="Formate/glycerate dehydrogenase catalytic domain-like"/>
    <property type="match status" value="1"/>
</dbReference>
<dbReference type="InterPro" id="IPR036291">
    <property type="entry name" value="NAD(P)-bd_dom_sf"/>
</dbReference>
<evidence type="ECO:0000256" key="12">
    <source>
        <dbReference type="ARBA" id="ARBA00048731"/>
    </source>
</evidence>
<dbReference type="InterPro" id="IPR029009">
    <property type="entry name" value="ASB_dom_sf"/>
</dbReference>
<dbReference type="GO" id="GO:0004617">
    <property type="term" value="F:phosphoglycerate dehydrogenase activity"/>
    <property type="evidence" value="ECO:0007669"/>
    <property type="project" value="UniProtKB-EC"/>
</dbReference>
<evidence type="ECO:0000256" key="9">
    <source>
        <dbReference type="ARBA" id="ARBA00023002"/>
    </source>
</evidence>